<sequence length="823" mass="91120">MAVYQAVPLKRTWEVDLEKPLKTFIANTFTECKPEDYATALSDFSKLRNSMIAKSVDKHESALEVLYRYYDQLVAIDCKFPICENQIRINFKWQDAFDRESLFAGKRTLTIASAEYEKVSVLFNVAALQSQVAQSQNHSSDEGLKTSAKLFQQSSGIYAHLKEGILSSVQNEPTPDLHPDALSALASLMLAQGQDCFVRKAMQDKMKSAIIAKLSHQASDLYADALKLLQLDSIRALWPREWIPSVAGKQAAFHSLAEYFESLKCKEKKEFGEELARLKHAKTLMGAAENRGGQFFIFQDMQKKILRGVEAAEKDNNFIYHAKIPELSSLPSIGKASVAKSLPLSSPPLSSNFKDLFEKLVPLAVHQALAAFENSRAEMANVEIARLRESTQLMNSVLASLNLPAAIEDLSGEAVPASVLEKASQVREMGGAAYITRQMTELPELLQRNKEILDDAEKTLNEEQESDDQLRKQFKEKWTRTASEKLTQPLKAEAAKYRSIITNAISADGIVKERYNVHKECIQLLSLSQADIEQALPSMHGTQAGAVGSSGAAVQQLRSLMQQVDGLKAERQVTETQLKETESSTNMTSQLLSALGQDGALSNGEVLSAQQLDAIFSPLRKQVTESIQRQEQILANVQTANTEFTQARSQNQAATSREQKLKDLAAAFDSFCELKHNLEEGTKFYNDLTQLLVKFQSKVIDFCFARKTEKEELMKDLQKAITRQDTSPTPGVLHTGQAAAPGYPAGGYGAGYPSQQPYVPQMPSGYNPYASYPAPAAPAYPPQPQGYPPQQPYPGQPQAQYPGQPQYPPQPPSGYPGYPPYQQ</sequence>
<feature type="compositionally biased region" description="Pro residues" evidence="2">
    <location>
        <begin position="775"/>
        <end position="795"/>
    </location>
</feature>
<dbReference type="Gene3D" id="1.20.120.560">
    <property type="entry name" value="alix/aip1 in complex with the ypdl late domain"/>
    <property type="match status" value="1"/>
</dbReference>
<dbReference type="Gene3D" id="1.20.140.50">
    <property type="entry name" value="alix/aip1 like domains"/>
    <property type="match status" value="1"/>
</dbReference>
<proteinExistence type="predicted"/>
<dbReference type="OMA" id="VSHAEEM"/>
<dbReference type="Pfam" id="PF03097">
    <property type="entry name" value="BRO1"/>
    <property type="match status" value="1"/>
</dbReference>
<dbReference type="Proteomes" id="UP000014760">
    <property type="component" value="Unassembled WGS sequence"/>
</dbReference>
<feature type="coiled-coil region" evidence="1">
    <location>
        <begin position="557"/>
        <end position="584"/>
    </location>
</feature>
<name>R7TE60_CAPTE</name>
<dbReference type="PANTHER" id="PTHR23030:SF39">
    <property type="entry name" value="PROGRAMMED CELL DEATH 6-INTERACTING PROTEIN"/>
    <property type="match status" value="1"/>
</dbReference>
<dbReference type="EMBL" id="KB311417">
    <property type="protein sequence ID" value="ELT89341.1"/>
    <property type="molecule type" value="Genomic_DNA"/>
</dbReference>
<dbReference type="EnsemblMetazoa" id="CapteT127570">
    <property type="protein sequence ID" value="CapteP127570"/>
    <property type="gene ID" value="CapteG127570"/>
</dbReference>
<feature type="region of interest" description="Disordered" evidence="2">
    <location>
        <begin position="763"/>
        <end position="823"/>
    </location>
</feature>
<dbReference type="GO" id="GO:0005768">
    <property type="term" value="C:endosome"/>
    <property type="evidence" value="ECO:0007669"/>
    <property type="project" value="TreeGrafter"/>
</dbReference>
<dbReference type="CDD" id="cd09240">
    <property type="entry name" value="BRO1_Alix"/>
    <property type="match status" value="1"/>
</dbReference>
<gene>
    <name evidence="4" type="ORF">CAPTEDRAFT_127570</name>
</gene>
<feature type="compositionally biased region" description="Low complexity" evidence="2">
    <location>
        <begin position="763"/>
        <end position="774"/>
    </location>
</feature>
<reference evidence="5" key="3">
    <citation type="submission" date="2015-06" db="UniProtKB">
        <authorList>
            <consortium name="EnsemblMetazoa"/>
        </authorList>
    </citation>
    <scope>IDENTIFICATION</scope>
</reference>
<dbReference type="GO" id="GO:0000281">
    <property type="term" value="P:mitotic cytokinesis"/>
    <property type="evidence" value="ECO:0007669"/>
    <property type="project" value="TreeGrafter"/>
</dbReference>
<dbReference type="HOGENOM" id="CLU_007181_2_0_1"/>
<dbReference type="OrthoDB" id="2141925at2759"/>
<evidence type="ECO:0000313" key="6">
    <source>
        <dbReference type="Proteomes" id="UP000014760"/>
    </source>
</evidence>
<dbReference type="EMBL" id="AMQN01003293">
    <property type="status" value="NOT_ANNOTATED_CDS"/>
    <property type="molecule type" value="Genomic_DNA"/>
</dbReference>
<dbReference type="FunCoup" id="R7TE60">
    <property type="interactions" value="1843"/>
</dbReference>
<dbReference type="STRING" id="283909.R7TE60"/>
<dbReference type="Gene3D" id="1.25.40.280">
    <property type="entry name" value="alix/aip1 like domains"/>
    <property type="match status" value="1"/>
</dbReference>
<keyword evidence="6" id="KW-1185">Reference proteome</keyword>
<feature type="domain" description="BRO1" evidence="3">
    <location>
        <begin position="3"/>
        <end position="394"/>
    </location>
</feature>
<organism evidence="4">
    <name type="scientific">Capitella teleta</name>
    <name type="common">Polychaete worm</name>
    <dbReference type="NCBI Taxonomy" id="283909"/>
    <lineage>
        <taxon>Eukaryota</taxon>
        <taxon>Metazoa</taxon>
        <taxon>Spiralia</taxon>
        <taxon>Lophotrochozoa</taxon>
        <taxon>Annelida</taxon>
        <taxon>Polychaeta</taxon>
        <taxon>Sedentaria</taxon>
        <taxon>Scolecida</taxon>
        <taxon>Capitellidae</taxon>
        <taxon>Capitella</taxon>
    </lineage>
</organism>
<dbReference type="AlphaFoldDB" id="R7TE60"/>
<dbReference type="InterPro" id="IPR004328">
    <property type="entry name" value="BRO1_dom"/>
</dbReference>
<feature type="compositionally biased region" description="Pro residues" evidence="2">
    <location>
        <begin position="805"/>
        <end position="823"/>
    </location>
</feature>
<dbReference type="InterPro" id="IPR038499">
    <property type="entry name" value="BRO1_sf"/>
</dbReference>
<reference evidence="6" key="1">
    <citation type="submission" date="2012-12" db="EMBL/GenBank/DDBJ databases">
        <authorList>
            <person name="Hellsten U."/>
            <person name="Grimwood J."/>
            <person name="Chapman J.A."/>
            <person name="Shapiro H."/>
            <person name="Aerts A."/>
            <person name="Otillar R.P."/>
            <person name="Terry A.Y."/>
            <person name="Boore J.L."/>
            <person name="Simakov O."/>
            <person name="Marletaz F."/>
            <person name="Cho S.-J."/>
            <person name="Edsinger-Gonzales E."/>
            <person name="Havlak P."/>
            <person name="Kuo D.-H."/>
            <person name="Larsson T."/>
            <person name="Lv J."/>
            <person name="Arendt D."/>
            <person name="Savage R."/>
            <person name="Osoegawa K."/>
            <person name="de Jong P."/>
            <person name="Lindberg D.R."/>
            <person name="Seaver E.C."/>
            <person name="Weisblat D.A."/>
            <person name="Putnam N.H."/>
            <person name="Grigoriev I.V."/>
            <person name="Rokhsar D.S."/>
        </authorList>
    </citation>
    <scope>NUCLEOTIDE SEQUENCE</scope>
    <source>
        <strain evidence="6">I ESC-2004</strain>
    </source>
</reference>
<evidence type="ECO:0000313" key="4">
    <source>
        <dbReference type="EMBL" id="ELT89341.1"/>
    </source>
</evidence>
<evidence type="ECO:0000313" key="5">
    <source>
        <dbReference type="EnsemblMetazoa" id="CapteP127570"/>
    </source>
</evidence>
<evidence type="ECO:0000256" key="1">
    <source>
        <dbReference type="SAM" id="Coils"/>
    </source>
</evidence>
<evidence type="ECO:0000256" key="2">
    <source>
        <dbReference type="SAM" id="MobiDB-lite"/>
    </source>
</evidence>
<reference evidence="4 6" key="2">
    <citation type="journal article" date="2013" name="Nature">
        <title>Insights into bilaterian evolution from three spiralian genomes.</title>
        <authorList>
            <person name="Simakov O."/>
            <person name="Marletaz F."/>
            <person name="Cho S.J."/>
            <person name="Edsinger-Gonzales E."/>
            <person name="Havlak P."/>
            <person name="Hellsten U."/>
            <person name="Kuo D.H."/>
            <person name="Larsson T."/>
            <person name="Lv J."/>
            <person name="Arendt D."/>
            <person name="Savage R."/>
            <person name="Osoegawa K."/>
            <person name="de Jong P."/>
            <person name="Grimwood J."/>
            <person name="Chapman J.A."/>
            <person name="Shapiro H."/>
            <person name="Aerts A."/>
            <person name="Otillar R.P."/>
            <person name="Terry A.Y."/>
            <person name="Boore J.L."/>
            <person name="Grigoriev I.V."/>
            <person name="Lindberg D.R."/>
            <person name="Seaver E.C."/>
            <person name="Weisblat D.A."/>
            <person name="Putnam N.H."/>
            <person name="Rokhsar D.S."/>
        </authorList>
    </citation>
    <scope>NUCLEOTIDE SEQUENCE</scope>
    <source>
        <strain evidence="4 6">I ESC-2004</strain>
    </source>
</reference>
<dbReference type="FunFam" id="1.25.40.280:FF:000001">
    <property type="entry name" value="programmed cell death 6-interacting protein-like isoform X1"/>
    <property type="match status" value="1"/>
</dbReference>
<keyword evidence="1" id="KW-0175">Coiled coil</keyword>
<dbReference type="PANTHER" id="PTHR23030">
    <property type="entry name" value="PCD6 INTERACTING PROTEIN-RELATED"/>
    <property type="match status" value="1"/>
</dbReference>
<protein>
    <recommendedName>
        <fullName evidence="3">BRO1 domain-containing protein</fullName>
    </recommendedName>
</protein>
<dbReference type="PROSITE" id="PS51180">
    <property type="entry name" value="BRO1"/>
    <property type="match status" value="1"/>
</dbReference>
<dbReference type="InterPro" id="IPR025304">
    <property type="entry name" value="ALIX_V_dom"/>
</dbReference>
<dbReference type="Pfam" id="PF13949">
    <property type="entry name" value="ALIX_LYPXL_bnd"/>
    <property type="match status" value="1"/>
</dbReference>
<accession>R7TE60</accession>
<dbReference type="SMART" id="SM01041">
    <property type="entry name" value="BRO1"/>
    <property type="match status" value="1"/>
</dbReference>
<feature type="coiled-coil region" evidence="1">
    <location>
        <begin position="446"/>
        <end position="473"/>
    </location>
</feature>
<evidence type="ECO:0000259" key="3">
    <source>
        <dbReference type="PROSITE" id="PS51180"/>
    </source>
</evidence>